<sequence>MKYSSTYLVSISTIMASLWLSACTPTVKIEPPDKPIVINLNVKIEHEIRIKVEKELNNLLENDQLF</sequence>
<evidence type="ECO:0000313" key="3">
    <source>
        <dbReference type="Proteomes" id="UP000055702"/>
    </source>
</evidence>
<keyword evidence="1" id="KW-0732">Signal</keyword>
<evidence type="ECO:0008006" key="4">
    <source>
        <dbReference type="Google" id="ProtNLM"/>
    </source>
</evidence>
<gene>
    <name evidence="2" type="ORF">AWJ07_12920</name>
</gene>
<dbReference type="AlphaFoldDB" id="A0A106C1N5"/>
<dbReference type="PROSITE" id="PS51257">
    <property type="entry name" value="PROKAR_LIPOPROTEIN"/>
    <property type="match status" value="1"/>
</dbReference>
<dbReference type="InterPro" id="IPR025985">
    <property type="entry name" value="YnbE"/>
</dbReference>
<proteinExistence type="predicted"/>
<evidence type="ECO:0000256" key="1">
    <source>
        <dbReference type="SAM" id="SignalP"/>
    </source>
</evidence>
<accession>A0A106C1N5</accession>
<protein>
    <recommendedName>
        <fullName evidence="4">Lipoprotein</fullName>
    </recommendedName>
</protein>
<dbReference type="Pfam" id="PF13617">
    <property type="entry name" value="Lipoprotein_19"/>
    <property type="match status" value="1"/>
</dbReference>
<dbReference type="Proteomes" id="UP000055702">
    <property type="component" value="Unassembled WGS sequence"/>
</dbReference>
<reference evidence="2 3" key="1">
    <citation type="submission" date="2016-01" db="EMBL/GenBank/DDBJ databases">
        <title>Draft genome of the antarctic isolate Shewanella frigidimarina Ag06-30.</title>
        <authorList>
            <person name="Parmeciano Di Noto G."/>
            <person name="Vazquez S."/>
            <person name="Mac Cormack W."/>
            <person name="Iriarte A."/>
            <person name="Quiroga C."/>
        </authorList>
    </citation>
    <scope>NUCLEOTIDE SEQUENCE [LARGE SCALE GENOMIC DNA]</scope>
    <source>
        <strain evidence="2 3">Ag06-30</strain>
    </source>
</reference>
<organism evidence="2">
    <name type="scientific">Shewanella frigidimarina</name>
    <dbReference type="NCBI Taxonomy" id="56812"/>
    <lineage>
        <taxon>Bacteria</taxon>
        <taxon>Pseudomonadati</taxon>
        <taxon>Pseudomonadota</taxon>
        <taxon>Gammaproteobacteria</taxon>
        <taxon>Alteromonadales</taxon>
        <taxon>Shewanellaceae</taxon>
        <taxon>Shewanella</taxon>
    </lineage>
</organism>
<comment type="caution">
    <text evidence="2">The sequence shown here is derived from an EMBL/GenBank/DDBJ whole genome shotgun (WGS) entry which is preliminary data.</text>
</comment>
<dbReference type="EMBL" id="LRDC01000011">
    <property type="protein sequence ID" value="KVX02607.1"/>
    <property type="molecule type" value="Genomic_DNA"/>
</dbReference>
<feature type="signal peptide" evidence="1">
    <location>
        <begin position="1"/>
        <end position="22"/>
    </location>
</feature>
<name>A0A106C1N5_SHEFR</name>
<feature type="chain" id="PRO_5007126004" description="Lipoprotein" evidence="1">
    <location>
        <begin position="23"/>
        <end position="66"/>
    </location>
</feature>
<evidence type="ECO:0000313" key="2">
    <source>
        <dbReference type="EMBL" id="KVX02607.1"/>
    </source>
</evidence>